<dbReference type="FunFam" id="3.40.50.10190:FF:000014">
    <property type="entry name" value="RNA polymerase II C-terminal domain phosphatase-like 3"/>
    <property type="match status" value="1"/>
</dbReference>
<dbReference type="SMART" id="SM00512">
    <property type="entry name" value="Skp1"/>
    <property type="match status" value="1"/>
</dbReference>
<evidence type="ECO:0000256" key="1">
    <source>
        <dbReference type="ARBA" id="ARBA00001936"/>
    </source>
</evidence>
<reference evidence="20" key="1">
    <citation type="submission" date="2021-08" db="EMBL/GenBank/DDBJ databases">
        <title>WGS assembly of Ceratopteris richardii.</title>
        <authorList>
            <person name="Marchant D.B."/>
            <person name="Chen G."/>
            <person name="Jenkins J."/>
            <person name="Shu S."/>
            <person name="Leebens-Mack J."/>
            <person name="Grimwood J."/>
            <person name="Schmutz J."/>
            <person name="Soltis P."/>
            <person name="Soltis D."/>
            <person name="Chen Z.-H."/>
        </authorList>
    </citation>
    <scope>NUCLEOTIDE SEQUENCE</scope>
    <source>
        <strain evidence="20">Whitten #5841</strain>
        <tissue evidence="20">Leaf</tissue>
    </source>
</reference>
<proteinExistence type="inferred from homology"/>
<dbReference type="Gene3D" id="3.40.50.1000">
    <property type="entry name" value="HAD superfamily/HAD-like"/>
    <property type="match status" value="1"/>
</dbReference>
<dbReference type="SMART" id="SM00292">
    <property type="entry name" value="BRCT"/>
    <property type="match status" value="1"/>
</dbReference>
<dbReference type="GO" id="GO:0003723">
    <property type="term" value="F:RNA binding"/>
    <property type="evidence" value="ECO:0007669"/>
    <property type="project" value="UniProtKB-KW"/>
</dbReference>
<dbReference type="SUPFAM" id="SSF56784">
    <property type="entry name" value="HAD-like"/>
    <property type="match status" value="1"/>
</dbReference>
<evidence type="ECO:0000256" key="2">
    <source>
        <dbReference type="ARBA" id="ARBA00001946"/>
    </source>
</evidence>
<keyword evidence="11" id="KW-0804">Transcription</keyword>
<dbReference type="InterPro" id="IPR036420">
    <property type="entry name" value="BRCT_dom_sf"/>
</dbReference>
<dbReference type="InterPro" id="IPR004274">
    <property type="entry name" value="FCP1_dom"/>
</dbReference>
<dbReference type="EMBL" id="CM035437">
    <property type="protein sequence ID" value="KAH7286303.1"/>
    <property type="molecule type" value="Genomic_DNA"/>
</dbReference>
<evidence type="ECO:0000313" key="21">
    <source>
        <dbReference type="Proteomes" id="UP000825935"/>
    </source>
</evidence>
<dbReference type="InterPro" id="IPR016072">
    <property type="entry name" value="Skp1_comp_dimer"/>
</dbReference>
<evidence type="ECO:0000256" key="6">
    <source>
        <dbReference type="ARBA" id="ARBA00022491"/>
    </source>
</evidence>
<evidence type="ECO:0000256" key="5">
    <source>
        <dbReference type="ARBA" id="ARBA00009993"/>
    </source>
</evidence>
<feature type="region of interest" description="Disordered" evidence="17">
    <location>
        <begin position="279"/>
        <end position="305"/>
    </location>
</feature>
<dbReference type="InterPro" id="IPR039189">
    <property type="entry name" value="Fcp1"/>
</dbReference>
<evidence type="ECO:0000256" key="4">
    <source>
        <dbReference type="ARBA" id="ARBA00004906"/>
    </source>
</evidence>
<keyword evidence="12 16" id="KW-0539">Nucleus</keyword>
<dbReference type="GO" id="GO:0009867">
    <property type="term" value="P:jasmonic acid mediated signaling pathway"/>
    <property type="evidence" value="ECO:0007669"/>
    <property type="project" value="UniProtKB-ARBA"/>
</dbReference>
<dbReference type="SUPFAM" id="SSF52113">
    <property type="entry name" value="BRCT domain"/>
    <property type="match status" value="1"/>
</dbReference>
<dbReference type="AlphaFoldDB" id="A0A8T2QSK6"/>
<dbReference type="SMART" id="SM00577">
    <property type="entry name" value="CPDc"/>
    <property type="match status" value="1"/>
</dbReference>
<feature type="domain" description="BRCT" evidence="18">
    <location>
        <begin position="593"/>
        <end position="686"/>
    </location>
</feature>
<feature type="compositionally biased region" description="Basic residues" evidence="17">
    <location>
        <begin position="213"/>
        <end position="229"/>
    </location>
</feature>
<comment type="subcellular location">
    <subcellularLocation>
        <location evidence="3 16">Nucleus</location>
    </subcellularLocation>
</comment>
<organism evidence="20 21">
    <name type="scientific">Ceratopteris richardii</name>
    <name type="common">Triangle waterfern</name>
    <dbReference type="NCBI Taxonomy" id="49495"/>
    <lineage>
        <taxon>Eukaryota</taxon>
        <taxon>Viridiplantae</taxon>
        <taxon>Streptophyta</taxon>
        <taxon>Embryophyta</taxon>
        <taxon>Tracheophyta</taxon>
        <taxon>Polypodiopsida</taxon>
        <taxon>Polypodiidae</taxon>
        <taxon>Polypodiales</taxon>
        <taxon>Pteridineae</taxon>
        <taxon>Pteridaceae</taxon>
        <taxon>Parkerioideae</taxon>
        <taxon>Ceratopteris</taxon>
    </lineage>
</organism>
<dbReference type="InterPro" id="IPR036296">
    <property type="entry name" value="SKP1-like_dim_sf"/>
</dbReference>
<evidence type="ECO:0000256" key="16">
    <source>
        <dbReference type="RuleBase" id="RU366066"/>
    </source>
</evidence>
<evidence type="ECO:0000256" key="8">
    <source>
        <dbReference type="ARBA" id="ARBA00022801"/>
    </source>
</evidence>
<dbReference type="Pfam" id="PF01466">
    <property type="entry name" value="Skp1"/>
    <property type="match status" value="1"/>
</dbReference>
<evidence type="ECO:0000256" key="3">
    <source>
        <dbReference type="ARBA" id="ARBA00004123"/>
    </source>
</evidence>
<keyword evidence="9" id="KW-0694">RNA-binding</keyword>
<accession>A0A8T2QSK6</accession>
<dbReference type="PANTHER" id="PTHR23081">
    <property type="entry name" value="RNA POLYMERASE II CTD PHOSPHATASE"/>
    <property type="match status" value="1"/>
</dbReference>
<dbReference type="InterPro" id="IPR023214">
    <property type="entry name" value="HAD_sf"/>
</dbReference>
<keyword evidence="10" id="KW-0805">Transcription regulation</keyword>
<evidence type="ECO:0000256" key="7">
    <source>
        <dbReference type="ARBA" id="ARBA00022723"/>
    </source>
</evidence>
<keyword evidence="8 16" id="KW-0378">Hydrolase</keyword>
<comment type="function">
    <text evidence="16">This promotes the activity of RNA polymerase II.</text>
</comment>
<dbReference type="EC" id="3.1.3.16" evidence="16"/>
<evidence type="ECO:0000259" key="18">
    <source>
        <dbReference type="PROSITE" id="PS50172"/>
    </source>
</evidence>
<dbReference type="GO" id="GO:0005634">
    <property type="term" value="C:nucleus"/>
    <property type="evidence" value="ECO:0007669"/>
    <property type="project" value="UniProtKB-SubCell"/>
</dbReference>
<comment type="similarity">
    <text evidence="5">Belongs to the SKP1 family.</text>
</comment>
<dbReference type="InterPro" id="IPR011947">
    <property type="entry name" value="FCP1_euk"/>
</dbReference>
<comment type="caution">
    <text evidence="20">The sequence shown here is derived from an EMBL/GenBank/DDBJ whole genome shotgun (WGS) entry which is preliminary data.</text>
</comment>
<evidence type="ECO:0000256" key="17">
    <source>
        <dbReference type="SAM" id="MobiDB-lite"/>
    </source>
</evidence>
<comment type="cofactor">
    <cofactor evidence="2">
        <name>Mg(2+)</name>
        <dbReference type="ChEBI" id="CHEBI:18420"/>
    </cofactor>
</comment>
<dbReference type="PANTHER" id="PTHR23081:SF36">
    <property type="entry name" value="RNA POLYMERASE II SUBUNIT A C-TERMINAL DOMAIN PHOSPHATASE"/>
    <property type="match status" value="1"/>
</dbReference>
<evidence type="ECO:0000256" key="13">
    <source>
        <dbReference type="ARBA" id="ARBA00047761"/>
    </source>
</evidence>
<comment type="cofactor">
    <cofactor evidence="1">
        <name>Mn(2+)</name>
        <dbReference type="ChEBI" id="CHEBI:29035"/>
    </cofactor>
</comment>
<gene>
    <name evidence="20" type="ORF">KP509_32G000100</name>
</gene>
<evidence type="ECO:0000256" key="10">
    <source>
        <dbReference type="ARBA" id="ARBA00023015"/>
    </source>
</evidence>
<dbReference type="GO" id="GO:0009651">
    <property type="term" value="P:response to salt stress"/>
    <property type="evidence" value="ECO:0007669"/>
    <property type="project" value="UniProtKB-ARBA"/>
</dbReference>
<evidence type="ECO:0000256" key="15">
    <source>
        <dbReference type="ARBA" id="ARBA00063107"/>
    </source>
</evidence>
<dbReference type="InterPro" id="IPR001357">
    <property type="entry name" value="BRCT_dom"/>
</dbReference>
<evidence type="ECO:0000256" key="12">
    <source>
        <dbReference type="ARBA" id="ARBA00023242"/>
    </source>
</evidence>
<dbReference type="Pfam" id="PF03031">
    <property type="entry name" value="NIF"/>
    <property type="match status" value="1"/>
</dbReference>
<feature type="domain" description="FCP1 homology" evidence="19">
    <location>
        <begin position="364"/>
        <end position="541"/>
    </location>
</feature>
<evidence type="ECO:0000256" key="9">
    <source>
        <dbReference type="ARBA" id="ARBA00022884"/>
    </source>
</evidence>
<dbReference type="Gene3D" id="3.40.50.10190">
    <property type="entry name" value="BRCT domain"/>
    <property type="match status" value="1"/>
</dbReference>
<comment type="catalytic activity">
    <reaction evidence="13 16">
        <text>O-phospho-L-seryl-[protein] + H2O = L-seryl-[protein] + phosphate</text>
        <dbReference type="Rhea" id="RHEA:20629"/>
        <dbReference type="Rhea" id="RHEA-COMP:9863"/>
        <dbReference type="Rhea" id="RHEA-COMP:11604"/>
        <dbReference type="ChEBI" id="CHEBI:15377"/>
        <dbReference type="ChEBI" id="CHEBI:29999"/>
        <dbReference type="ChEBI" id="CHEBI:43474"/>
        <dbReference type="ChEBI" id="CHEBI:83421"/>
        <dbReference type="EC" id="3.1.3.16"/>
    </reaction>
</comment>
<feature type="compositionally biased region" description="Acidic residues" evidence="17">
    <location>
        <begin position="247"/>
        <end position="265"/>
    </location>
</feature>
<dbReference type="Pfam" id="PF12738">
    <property type="entry name" value="PTCB-BRCT"/>
    <property type="match status" value="1"/>
</dbReference>
<keyword evidence="7" id="KW-0479">Metal-binding</keyword>
<evidence type="ECO:0000256" key="11">
    <source>
        <dbReference type="ARBA" id="ARBA00023163"/>
    </source>
</evidence>
<dbReference type="SUPFAM" id="SSF54695">
    <property type="entry name" value="POZ domain"/>
    <property type="match status" value="1"/>
</dbReference>
<dbReference type="InterPro" id="IPR036412">
    <property type="entry name" value="HAD-like_sf"/>
</dbReference>
<dbReference type="PROSITE" id="PS50969">
    <property type="entry name" value="FCP1"/>
    <property type="match status" value="1"/>
</dbReference>
<dbReference type="GO" id="GO:0008420">
    <property type="term" value="F:RNA polymerase II CTD heptapeptide repeat phosphatase activity"/>
    <property type="evidence" value="ECO:0007669"/>
    <property type="project" value="UniProtKB-UniRule"/>
</dbReference>
<dbReference type="CDD" id="cd17729">
    <property type="entry name" value="BRCT_CTDP1"/>
    <property type="match status" value="1"/>
</dbReference>
<dbReference type="OrthoDB" id="10249888at2759"/>
<dbReference type="SUPFAM" id="SSF81382">
    <property type="entry name" value="Skp1 dimerisation domain-like"/>
    <property type="match status" value="1"/>
</dbReference>
<evidence type="ECO:0000313" key="20">
    <source>
        <dbReference type="EMBL" id="KAH7286303.1"/>
    </source>
</evidence>
<dbReference type="NCBIfam" id="TIGR02250">
    <property type="entry name" value="FCP1_euk"/>
    <property type="match status" value="1"/>
</dbReference>
<comment type="pathway">
    <text evidence="4">Protein modification; protein ubiquitination.</text>
</comment>
<dbReference type="GO" id="GO:0046872">
    <property type="term" value="F:metal ion binding"/>
    <property type="evidence" value="ECO:0007669"/>
    <property type="project" value="UniProtKB-KW"/>
</dbReference>
<name>A0A8T2QSK6_CERRI</name>
<feature type="compositionally biased region" description="Polar residues" evidence="17">
    <location>
        <begin position="289"/>
        <end position="304"/>
    </location>
</feature>
<evidence type="ECO:0000259" key="19">
    <source>
        <dbReference type="PROSITE" id="PS50969"/>
    </source>
</evidence>
<keyword evidence="21" id="KW-1185">Reference proteome</keyword>
<keyword evidence="6" id="KW-0678">Repressor</keyword>
<dbReference type="Gene3D" id="3.30.710.10">
    <property type="entry name" value="Potassium Channel Kv1.1, Chain A"/>
    <property type="match status" value="1"/>
</dbReference>
<feature type="region of interest" description="Disordered" evidence="17">
    <location>
        <begin position="208"/>
        <end position="265"/>
    </location>
</feature>
<feature type="compositionally biased region" description="Basic and acidic residues" evidence="17">
    <location>
        <begin position="279"/>
        <end position="288"/>
    </location>
</feature>
<sequence>MLPGSIQPPKSLWLETADGLQEEVEHEVAMLCPFVYNEVYHQPGKGMTMKTPIILPQQVSMSVLKSILEYCRFHQLPGRSNKERKLFDERFIRLDTKRLCELTAAADSLQLKALVDLTSRALARMIEGKTTEEIRETFHLPDDLTEEEKLEPLRNTTDDPRIRLLNRLYAKTRKELQEKEKLKGINQAELEDERSLEDLLLFINGTGEDSKSRKGGRCKKKCNHRKKKEQSKDEISENSSSSKTDPESDDAFTFDTELDGDDDLDPLMKEELDRIVKRQKLDDHEESPKQTSVIDIVSDGNSRSKPCPPHPGFLHGMCIRCGFLKPSDEEGDKHSVALRYIHAGLEVSCQEAERIKRTELQKISARRKLYLVLDLDHTLLNSARFMEVTSDEYTYLQAVYLSKEITSDQCKETGLHSLQNLQMWTKLRPFVHEFLKEASKLFELHLYTMGERVYAQTIAHILDPSGRLFGSRVISQGESTCRTTKDLDVLLGAESAVAILDDTEAVWPRHRDNLILIERYHFFGSSCKHFGIVNASLLEAEKDESAEEGTLATTLKLLQQLHTAFFDRCYQDAEGQNQHYTGEQDVRMILRTLRSRVLADCRVVFSRVFPTRLSFPEAHPLWQLAERLGATCCSSVDASVTHVVAVDKGTDKARWARENKRHLVHPRWLEAAFHIWKRPCEEDYPVDDVCVAIFSKTEEKPRPDVHQSLSTDY</sequence>
<dbReference type="InterPro" id="IPR011333">
    <property type="entry name" value="SKP1/BTB/POZ_sf"/>
</dbReference>
<dbReference type="Proteomes" id="UP000825935">
    <property type="component" value="Chromosome 32"/>
</dbReference>
<dbReference type="PROSITE" id="PS50172">
    <property type="entry name" value="BRCT"/>
    <property type="match status" value="1"/>
</dbReference>
<dbReference type="GO" id="GO:0006511">
    <property type="term" value="P:ubiquitin-dependent protein catabolic process"/>
    <property type="evidence" value="ECO:0007669"/>
    <property type="project" value="InterPro"/>
</dbReference>
<comment type="catalytic activity">
    <reaction evidence="14 16">
        <text>O-phospho-L-threonyl-[protein] + H2O = L-threonyl-[protein] + phosphate</text>
        <dbReference type="Rhea" id="RHEA:47004"/>
        <dbReference type="Rhea" id="RHEA-COMP:11060"/>
        <dbReference type="Rhea" id="RHEA-COMP:11605"/>
        <dbReference type="ChEBI" id="CHEBI:15377"/>
        <dbReference type="ChEBI" id="CHEBI:30013"/>
        <dbReference type="ChEBI" id="CHEBI:43474"/>
        <dbReference type="ChEBI" id="CHEBI:61977"/>
        <dbReference type="EC" id="3.1.3.16"/>
    </reaction>
</comment>
<protein>
    <recommendedName>
        <fullName evidence="16">RNA polymerase II C-terminal domain phosphatase-like</fullName>
        <ecNumber evidence="16">3.1.3.16</ecNumber>
    </recommendedName>
</protein>
<comment type="subunit">
    <text evidence="15">Interacts with RAP74.</text>
</comment>
<dbReference type="InterPro" id="IPR001232">
    <property type="entry name" value="SKP1-like"/>
</dbReference>
<evidence type="ECO:0000256" key="14">
    <source>
        <dbReference type="ARBA" id="ARBA00048336"/>
    </source>
</evidence>
<dbReference type="CDD" id="cd07521">
    <property type="entry name" value="HAD_FCP1-like"/>
    <property type="match status" value="1"/>
</dbReference>